<accession>A0A517NRN9</accession>
<evidence type="ECO:0000259" key="7">
    <source>
        <dbReference type="Pfam" id="PF00884"/>
    </source>
</evidence>
<keyword evidence="9" id="KW-1185">Reference proteome</keyword>
<dbReference type="EMBL" id="CP036526">
    <property type="protein sequence ID" value="QDT09800.1"/>
    <property type="molecule type" value="Genomic_DNA"/>
</dbReference>
<gene>
    <name evidence="8" type="primary">betC_8</name>
    <name evidence="8" type="ORF">K239x_17510</name>
</gene>
<sequence length="466" mass="51973">MIVLLLCVACPGTCSADSSQPNIVLIVSDDQTYTDFGFMGHTRVQTPHLDALARQSAVFTNGYVPSSVCRPSLVSILTGLYPHQHGVYFNHPPPGFAKLTRSPEIGKQQFDDFRAKAADSIRDLPTLPRLLAANGYRCLQTGKFWEGHYRTAGFTDGMTTAEPSGGKYGDKVLANGDIVAHGNGDHGLAIGRETMNPIKNFVSQDSDQPFFVWYAPFLPHTPHDSPEQFRAIYDDRDDVGDHERPYFAAISQFDDTVGQLLKFLDQHEKRDNTLIVFVVDNGWQPDANRFVAARTEWDHTKKSKRAPFDAGLRTPILFAWPGKVVASKHDAPVSSIDLLPTILSAASIPAKQNFAGEDLWDVVTGKRRPAKNRPVFGAIYPGDASELGNPSADVAYRWVRQGPHKLIVPQTRHGKPAWNNYANSAVLYDVQSDPWETTNLIDDPMRKQDVQRLNDLLDRWWTPLLR</sequence>
<evidence type="ECO:0000313" key="9">
    <source>
        <dbReference type="Proteomes" id="UP000319817"/>
    </source>
</evidence>
<dbReference type="InterPro" id="IPR000917">
    <property type="entry name" value="Sulfatase_N"/>
</dbReference>
<evidence type="ECO:0000256" key="1">
    <source>
        <dbReference type="ARBA" id="ARBA00001913"/>
    </source>
</evidence>
<dbReference type="GO" id="GO:0004065">
    <property type="term" value="F:arylsulfatase activity"/>
    <property type="evidence" value="ECO:0007669"/>
    <property type="project" value="TreeGrafter"/>
</dbReference>
<dbReference type="PANTHER" id="PTHR42693">
    <property type="entry name" value="ARYLSULFATASE FAMILY MEMBER"/>
    <property type="match status" value="1"/>
</dbReference>
<comment type="similarity">
    <text evidence="2">Belongs to the sulfatase family.</text>
</comment>
<evidence type="ECO:0000256" key="2">
    <source>
        <dbReference type="ARBA" id="ARBA00008779"/>
    </source>
</evidence>
<comment type="cofactor">
    <cofactor evidence="1">
        <name>Ca(2+)</name>
        <dbReference type="ChEBI" id="CHEBI:29108"/>
    </cofactor>
</comment>
<evidence type="ECO:0000313" key="8">
    <source>
        <dbReference type="EMBL" id="QDT09800.1"/>
    </source>
</evidence>
<proteinExistence type="inferred from homology"/>
<dbReference type="GO" id="GO:0047753">
    <property type="term" value="F:choline-sulfatase activity"/>
    <property type="evidence" value="ECO:0007669"/>
    <property type="project" value="UniProtKB-EC"/>
</dbReference>
<dbReference type="AlphaFoldDB" id="A0A517NRN9"/>
<dbReference type="InterPro" id="IPR017850">
    <property type="entry name" value="Alkaline_phosphatase_core_sf"/>
</dbReference>
<evidence type="ECO:0000256" key="6">
    <source>
        <dbReference type="ARBA" id="ARBA00022837"/>
    </source>
</evidence>
<keyword evidence="6" id="KW-0106">Calcium</keyword>
<dbReference type="GO" id="GO:0046872">
    <property type="term" value="F:metal ion binding"/>
    <property type="evidence" value="ECO:0007669"/>
    <property type="project" value="UniProtKB-KW"/>
</dbReference>
<reference evidence="8 9" key="1">
    <citation type="submission" date="2019-02" db="EMBL/GenBank/DDBJ databases">
        <title>Deep-cultivation of Planctomycetes and their phenomic and genomic characterization uncovers novel biology.</title>
        <authorList>
            <person name="Wiegand S."/>
            <person name="Jogler M."/>
            <person name="Boedeker C."/>
            <person name="Pinto D."/>
            <person name="Vollmers J."/>
            <person name="Rivas-Marin E."/>
            <person name="Kohn T."/>
            <person name="Peeters S.H."/>
            <person name="Heuer A."/>
            <person name="Rast P."/>
            <person name="Oberbeckmann S."/>
            <person name="Bunk B."/>
            <person name="Jeske O."/>
            <person name="Meyerdierks A."/>
            <person name="Storesund J.E."/>
            <person name="Kallscheuer N."/>
            <person name="Luecker S."/>
            <person name="Lage O.M."/>
            <person name="Pohl T."/>
            <person name="Merkel B.J."/>
            <person name="Hornburger P."/>
            <person name="Mueller R.-W."/>
            <person name="Bruemmer F."/>
            <person name="Labrenz M."/>
            <person name="Spormann A.M."/>
            <person name="Op den Camp H."/>
            <person name="Overmann J."/>
            <person name="Amann R."/>
            <person name="Jetten M.S.M."/>
            <person name="Mascher T."/>
            <person name="Medema M.H."/>
            <person name="Devos D.P."/>
            <person name="Kaster A.-K."/>
            <person name="Ovreas L."/>
            <person name="Rohde M."/>
            <person name="Galperin M.Y."/>
            <person name="Jogler C."/>
        </authorList>
    </citation>
    <scope>NUCLEOTIDE SEQUENCE [LARGE SCALE GENOMIC DNA]</scope>
    <source>
        <strain evidence="8 9">K23_9</strain>
    </source>
</reference>
<dbReference type="PANTHER" id="PTHR42693:SF42">
    <property type="entry name" value="ARYLSULFATASE G"/>
    <property type="match status" value="1"/>
</dbReference>
<feature type="domain" description="Sulfatase N-terminal" evidence="7">
    <location>
        <begin position="21"/>
        <end position="347"/>
    </location>
</feature>
<dbReference type="Pfam" id="PF00884">
    <property type="entry name" value="Sulfatase"/>
    <property type="match status" value="1"/>
</dbReference>
<keyword evidence="4" id="KW-0732">Signal</keyword>
<dbReference type="InterPro" id="IPR050738">
    <property type="entry name" value="Sulfatase"/>
</dbReference>
<dbReference type="OrthoDB" id="246867at2"/>
<evidence type="ECO:0000256" key="5">
    <source>
        <dbReference type="ARBA" id="ARBA00022801"/>
    </source>
</evidence>
<name>A0A517NRN9_9BACT</name>
<evidence type="ECO:0000256" key="4">
    <source>
        <dbReference type="ARBA" id="ARBA00022729"/>
    </source>
</evidence>
<dbReference type="Gene3D" id="3.40.720.10">
    <property type="entry name" value="Alkaline Phosphatase, subunit A"/>
    <property type="match status" value="2"/>
</dbReference>
<dbReference type="Proteomes" id="UP000319817">
    <property type="component" value="Chromosome"/>
</dbReference>
<dbReference type="SUPFAM" id="SSF53649">
    <property type="entry name" value="Alkaline phosphatase-like"/>
    <property type="match status" value="1"/>
</dbReference>
<keyword evidence="5 8" id="KW-0378">Hydrolase</keyword>
<organism evidence="8 9">
    <name type="scientific">Stieleria marina</name>
    <dbReference type="NCBI Taxonomy" id="1930275"/>
    <lineage>
        <taxon>Bacteria</taxon>
        <taxon>Pseudomonadati</taxon>
        <taxon>Planctomycetota</taxon>
        <taxon>Planctomycetia</taxon>
        <taxon>Pirellulales</taxon>
        <taxon>Pirellulaceae</taxon>
        <taxon>Stieleria</taxon>
    </lineage>
</organism>
<protein>
    <submittedName>
        <fullName evidence="8">Choline-sulfatase</fullName>
        <ecNumber evidence="8">3.1.6.6</ecNumber>
    </submittedName>
</protein>
<keyword evidence="3" id="KW-0479">Metal-binding</keyword>
<dbReference type="EC" id="3.1.6.6" evidence="8"/>
<evidence type="ECO:0000256" key="3">
    <source>
        <dbReference type="ARBA" id="ARBA00022723"/>
    </source>
</evidence>